<evidence type="ECO:0000313" key="3">
    <source>
        <dbReference type="Proteomes" id="UP000186553"/>
    </source>
</evidence>
<dbReference type="STRING" id="1891224.BBP83_08135"/>
<dbReference type="RefSeq" id="WP_068887748.1">
    <property type="nucleotide sequence ID" value="NZ_CBCRUU010000009.1"/>
</dbReference>
<accession>A0A1C3CUX0</accession>
<proteinExistence type="predicted"/>
<dbReference type="InterPro" id="IPR036928">
    <property type="entry name" value="AS_sf"/>
</dbReference>
<dbReference type="Pfam" id="PF01425">
    <property type="entry name" value="Amidase"/>
    <property type="match status" value="1"/>
</dbReference>
<dbReference type="PANTHER" id="PTHR11895">
    <property type="entry name" value="TRANSAMIDASE"/>
    <property type="match status" value="1"/>
</dbReference>
<dbReference type="OrthoDB" id="9811471at2"/>
<reference evidence="2 3" key="1">
    <citation type="submission" date="2016-07" db="EMBL/GenBank/DDBJ databases">
        <title>Acinetobacter sp. ANC 4603.</title>
        <authorList>
            <person name="Radolfova-Krizova L."/>
            <person name="Nemec A."/>
        </authorList>
    </citation>
    <scope>NUCLEOTIDE SEQUENCE [LARGE SCALE GENOMIC DNA]</scope>
    <source>
        <strain evidence="2 3">ANC 4603</strain>
    </source>
</reference>
<evidence type="ECO:0000259" key="1">
    <source>
        <dbReference type="Pfam" id="PF01425"/>
    </source>
</evidence>
<evidence type="ECO:0000313" key="2">
    <source>
        <dbReference type="EMBL" id="ODA12532.1"/>
    </source>
</evidence>
<feature type="domain" description="Amidase" evidence="1">
    <location>
        <begin position="26"/>
        <end position="444"/>
    </location>
</feature>
<dbReference type="InterPro" id="IPR023631">
    <property type="entry name" value="Amidase_dom"/>
</dbReference>
<protein>
    <submittedName>
        <fullName evidence="2">Amidase</fullName>
    </submittedName>
</protein>
<dbReference type="SUPFAM" id="SSF75304">
    <property type="entry name" value="Amidase signature (AS) enzymes"/>
    <property type="match status" value="1"/>
</dbReference>
<dbReference type="EMBL" id="MBDL01000010">
    <property type="protein sequence ID" value="ODA12532.1"/>
    <property type="molecule type" value="Genomic_DNA"/>
</dbReference>
<gene>
    <name evidence="2" type="ORF">BBP83_08135</name>
</gene>
<sequence length="467" mass="51099">MEQDIFYMSLLDIAEKIHRQEISSVEVTLRLIQRIEKLDKKLLSYVTVLKQQALDAAQQADLEISQGNIRSPIHGVPLALKDLFDMKGVPTTNGMTIDPVMPTSNATVVNKLLDAGAIIIGKLKLTEAAFSDPHPNIIVPLNPWGEHLWAGSSSNGSAVALAAGLCFGSLGTDTGGSIRFPCAANNLTGIKPTWGCVSRAGVFEFASSLDHVGPMARSVADAAVLLQLIAGQDRNDVTTFEQVVPNYLKEMAKGIKGLKIGIEYDFIFAKADADTQRVMRQVIETVKSLGAELIEMNMPDTTPAAINWAPLCAVETAVVHEQHYQQFKDQYGPSFSGFIEMGQKILATEYLKLLQFRRDFKHKITAVFDQVDLVLMPVSAFSASLTNLSDKFSEDKNLFEGIVRYTTAFNLTGHPTITLPGGFTQEGAPIGFQFVAPYFQEALLVRAGGDFQKVTDWHTFQPTISDL</sequence>
<organism evidence="2 3">
    <name type="scientific">Acinetobacter celticus</name>
    <dbReference type="NCBI Taxonomy" id="1891224"/>
    <lineage>
        <taxon>Bacteria</taxon>
        <taxon>Pseudomonadati</taxon>
        <taxon>Pseudomonadota</taxon>
        <taxon>Gammaproteobacteria</taxon>
        <taxon>Moraxellales</taxon>
        <taxon>Moraxellaceae</taxon>
        <taxon>Acinetobacter</taxon>
    </lineage>
</organism>
<comment type="caution">
    <text evidence="2">The sequence shown here is derived from an EMBL/GenBank/DDBJ whole genome shotgun (WGS) entry which is preliminary data.</text>
</comment>
<dbReference type="GO" id="GO:0003824">
    <property type="term" value="F:catalytic activity"/>
    <property type="evidence" value="ECO:0007669"/>
    <property type="project" value="InterPro"/>
</dbReference>
<dbReference type="PANTHER" id="PTHR11895:SF176">
    <property type="entry name" value="AMIDASE AMID-RELATED"/>
    <property type="match status" value="1"/>
</dbReference>
<dbReference type="Gene3D" id="3.90.1300.10">
    <property type="entry name" value="Amidase signature (AS) domain"/>
    <property type="match status" value="1"/>
</dbReference>
<name>A0A1C3CUX0_9GAMM</name>
<dbReference type="Proteomes" id="UP000186553">
    <property type="component" value="Unassembled WGS sequence"/>
</dbReference>
<dbReference type="InterPro" id="IPR000120">
    <property type="entry name" value="Amidase"/>
</dbReference>
<keyword evidence="3" id="KW-1185">Reference proteome</keyword>
<dbReference type="AlphaFoldDB" id="A0A1C3CUX0"/>